<dbReference type="EMBL" id="VDGT01000009">
    <property type="protein sequence ID" value="TNM29848.1"/>
    <property type="molecule type" value="Genomic_DNA"/>
</dbReference>
<keyword evidence="2" id="KW-1133">Transmembrane helix</keyword>
<feature type="transmembrane region" description="Helical" evidence="2">
    <location>
        <begin position="75"/>
        <end position="95"/>
    </location>
</feature>
<sequence>MANTLPQVAGYVLKRGRTPGFGRSTPTSAAGTAVGRRNVGVPNPPQWHPQHPPGYGGQFGPPPVPPRPRRRVWPWLVPTVALIAVAAVAAVTLWGSGESEATASASDAESGDAPAGEGDEGAAEGNWVVHTERPPEEGGITAWPVGDTLVRVAESRVAAFSQTNGELVWEITAPTEGAVFCGPGDRVVNDQVALAYGPGAVGDPVECDTVSVLNVASGELGWAQPVGAPQDTDGARDSVIPEIVGDVVVIAQDQGMVGLGLADGERLWEQEVSYQGERGCGVSDMLATDTQAFIAQDCTLLPNEVQFKTVDPATGETTREQGYESEDPDVRLRFPRLLSADPLIGYMSKGDGILLLALGSEMEPLARIEAGTEEAPEELGLGSGGWGRHLSESEHLPLPMVASEDTLYAVTLPQGDEVGEVVAYDLATGEKRWTSGLPDAHMITPVATEDDELVVVAGPTAENLDLGVTRFDTATGEIVSTERSPALTETGNTPMLTQFRYFWVNDRMHGLRGSPSETDADRFAYGG</sequence>
<evidence type="ECO:0000259" key="3">
    <source>
        <dbReference type="Pfam" id="PF13360"/>
    </source>
</evidence>
<reference evidence="4 5" key="1">
    <citation type="submission" date="2019-06" db="EMBL/GenBank/DDBJ databases">
        <title>Draft genome of Streptomyces sedi sp. JCM16909.</title>
        <authorList>
            <person name="Klykleung N."/>
            <person name="Tanasupawat S."/>
            <person name="Kudo T."/>
            <person name="Yuki M."/>
            <person name="Ohkuma M."/>
        </authorList>
    </citation>
    <scope>NUCLEOTIDE SEQUENCE [LARGE SCALE GENOMIC DNA]</scope>
    <source>
        <strain evidence="4 5">JCM 16909</strain>
    </source>
</reference>
<gene>
    <name evidence="4" type="ORF">FH715_14005</name>
</gene>
<protein>
    <recommendedName>
        <fullName evidence="3">Pyrrolo-quinoline quinone repeat domain-containing protein</fullName>
    </recommendedName>
</protein>
<evidence type="ECO:0000256" key="1">
    <source>
        <dbReference type="SAM" id="MobiDB-lite"/>
    </source>
</evidence>
<organism evidence="4 5">
    <name type="scientific">Streptomyces sedi</name>
    <dbReference type="NCBI Taxonomy" id="555059"/>
    <lineage>
        <taxon>Bacteria</taxon>
        <taxon>Bacillati</taxon>
        <taxon>Actinomycetota</taxon>
        <taxon>Actinomycetes</taxon>
        <taxon>Kitasatosporales</taxon>
        <taxon>Streptomycetaceae</taxon>
        <taxon>Streptomyces</taxon>
    </lineage>
</organism>
<dbReference type="Proteomes" id="UP000311713">
    <property type="component" value="Unassembled WGS sequence"/>
</dbReference>
<dbReference type="PANTHER" id="PTHR34512">
    <property type="entry name" value="CELL SURFACE PROTEIN"/>
    <property type="match status" value="1"/>
</dbReference>
<dbReference type="Gene3D" id="2.130.10.10">
    <property type="entry name" value="YVTN repeat-like/Quinoprotein amine dehydrogenase"/>
    <property type="match status" value="2"/>
</dbReference>
<dbReference type="AlphaFoldDB" id="A0A5C4V2B7"/>
<feature type="compositionally biased region" description="Low complexity" evidence="1">
    <location>
        <begin position="100"/>
        <end position="116"/>
    </location>
</feature>
<dbReference type="PANTHER" id="PTHR34512:SF30">
    <property type="entry name" value="OUTER MEMBRANE PROTEIN ASSEMBLY FACTOR BAMB"/>
    <property type="match status" value="1"/>
</dbReference>
<dbReference type="Pfam" id="PF13360">
    <property type="entry name" value="PQQ_2"/>
    <property type="match status" value="2"/>
</dbReference>
<evidence type="ECO:0000256" key="2">
    <source>
        <dbReference type="SAM" id="Phobius"/>
    </source>
</evidence>
<accession>A0A5C4V2B7</accession>
<keyword evidence="2" id="KW-0812">Transmembrane</keyword>
<proteinExistence type="predicted"/>
<dbReference type="InterPro" id="IPR011047">
    <property type="entry name" value="Quinoprotein_ADH-like_sf"/>
</dbReference>
<feature type="compositionally biased region" description="Pro residues" evidence="1">
    <location>
        <begin position="42"/>
        <end position="52"/>
    </location>
</feature>
<comment type="caution">
    <text evidence="4">The sequence shown here is derived from an EMBL/GenBank/DDBJ whole genome shotgun (WGS) entry which is preliminary data.</text>
</comment>
<feature type="domain" description="Pyrrolo-quinoline quinone repeat" evidence="3">
    <location>
        <begin position="398"/>
        <end position="479"/>
    </location>
</feature>
<feature type="domain" description="Pyrrolo-quinoline quinone repeat" evidence="3">
    <location>
        <begin position="135"/>
        <end position="288"/>
    </location>
</feature>
<dbReference type="SUPFAM" id="SSF50998">
    <property type="entry name" value="Quinoprotein alcohol dehydrogenase-like"/>
    <property type="match status" value="1"/>
</dbReference>
<evidence type="ECO:0000313" key="5">
    <source>
        <dbReference type="Proteomes" id="UP000311713"/>
    </source>
</evidence>
<keyword evidence="2" id="KW-0472">Membrane</keyword>
<dbReference type="InterPro" id="IPR015943">
    <property type="entry name" value="WD40/YVTN_repeat-like_dom_sf"/>
</dbReference>
<dbReference type="InterPro" id="IPR002372">
    <property type="entry name" value="PQQ_rpt_dom"/>
</dbReference>
<feature type="region of interest" description="Disordered" evidence="1">
    <location>
        <begin position="16"/>
        <end position="63"/>
    </location>
</feature>
<evidence type="ECO:0000313" key="4">
    <source>
        <dbReference type="EMBL" id="TNM29848.1"/>
    </source>
</evidence>
<feature type="region of interest" description="Disordered" evidence="1">
    <location>
        <begin position="100"/>
        <end position="122"/>
    </location>
</feature>
<keyword evidence="5" id="KW-1185">Reference proteome</keyword>
<name>A0A5C4V2B7_9ACTN</name>
<dbReference type="OrthoDB" id="3944519at2"/>